<reference evidence="3" key="2">
    <citation type="submission" date="2020-09" db="EMBL/GenBank/DDBJ databases">
        <authorList>
            <person name="Sun Q."/>
            <person name="Zhou Y."/>
        </authorList>
    </citation>
    <scope>NUCLEOTIDE SEQUENCE</scope>
    <source>
        <strain evidence="3">CGMCC 1.12785</strain>
    </source>
</reference>
<dbReference type="Proteomes" id="UP000616114">
    <property type="component" value="Unassembled WGS sequence"/>
</dbReference>
<dbReference type="SUPFAM" id="SSF46894">
    <property type="entry name" value="C-terminal effector domain of the bipartite response regulators"/>
    <property type="match status" value="1"/>
</dbReference>
<dbReference type="PROSITE" id="PS50043">
    <property type="entry name" value="HTH_LUXR_2"/>
    <property type="match status" value="1"/>
</dbReference>
<name>A0A8J2XLX7_9MICO</name>
<keyword evidence="4" id="KW-1185">Reference proteome</keyword>
<dbReference type="Pfam" id="PF00196">
    <property type="entry name" value="GerE"/>
    <property type="match status" value="1"/>
</dbReference>
<feature type="region of interest" description="Disordered" evidence="1">
    <location>
        <begin position="1"/>
        <end position="23"/>
    </location>
</feature>
<dbReference type="AlphaFoldDB" id="A0A8J2XLX7"/>
<dbReference type="SMART" id="SM00421">
    <property type="entry name" value="HTH_LUXR"/>
    <property type="match status" value="1"/>
</dbReference>
<accession>A0A8J2XLX7</accession>
<dbReference type="InterPro" id="IPR036388">
    <property type="entry name" value="WH-like_DNA-bd_sf"/>
</dbReference>
<dbReference type="GO" id="GO:0006355">
    <property type="term" value="P:regulation of DNA-templated transcription"/>
    <property type="evidence" value="ECO:0007669"/>
    <property type="project" value="InterPro"/>
</dbReference>
<feature type="domain" description="HTH luxR-type" evidence="2">
    <location>
        <begin position="670"/>
        <end position="735"/>
    </location>
</feature>
<evidence type="ECO:0000256" key="1">
    <source>
        <dbReference type="SAM" id="MobiDB-lite"/>
    </source>
</evidence>
<dbReference type="GO" id="GO:0003677">
    <property type="term" value="F:DNA binding"/>
    <property type="evidence" value="ECO:0007669"/>
    <property type="project" value="InterPro"/>
</dbReference>
<evidence type="ECO:0000259" key="2">
    <source>
        <dbReference type="PROSITE" id="PS50043"/>
    </source>
</evidence>
<sequence length="740" mass="79910">MMKQSSALHGGDVAGAHPGTAPAGFARRLAQDGHHVDDETAELLRARTAGHPAWAAAVLRVTGTHGVRDLMNSRAVALALAEELRSLWDQDDGDVLRAAALCASLLDTVTPASLQAAITACAPRLGVGFLQDAALEPAQLVVDMVAAGVLVPAGVCISPQDDSRPGWSVPWAVGRALMQAMPLDLDRRALSAGLLDALTAARASDLLGEQLIQARRAGRWDVLVHLCAHRCSDALTHYHRQTRLALDNLPRAVAQHAPVLRLMGVHAAFVTPKPGGTATCEMVRGLSRARPHLVAATRSLRPDFLSVLKGADEVAVTAGYATFALHAQGRNGDAVRLGLLAQRRLEQLARAGKLPARQALEMFHYHRGVAAGLTGELDAAAEQFSFAATPGVRQACETPVSRKSGDYVALIHAFLSGRKALPDAWEPSGLSLPGEYTRALTLLDALAVPEAGKIIADREGQLTEMALWPLLAAVEHLHTLLSGETGRWSLRIDDMAHRHPAQLRAKGLATAVYTRMRVEALLAAGRLQQAKALLDEHLADVSSLRVPAARLWLIGGQYERAGHLAGQYTDSMDLLMRERAELRAIAAMAWFAEGQPARGERELRRAAEMCASLGTLTPLVLLPGRFKQVALRLLEDHPVWDDVAARHGETGVTAQTLRTRAARTRDVFPDEALVVELTRRELHILREIDSGATLQEIAERECRALSTVKKQAQAVYRKLQVNSREQAITRAHELGLFAQR</sequence>
<organism evidence="3 4">
    <name type="scientific">Sediminivirga luteola</name>
    <dbReference type="NCBI Taxonomy" id="1774748"/>
    <lineage>
        <taxon>Bacteria</taxon>
        <taxon>Bacillati</taxon>
        <taxon>Actinomycetota</taxon>
        <taxon>Actinomycetes</taxon>
        <taxon>Micrococcales</taxon>
        <taxon>Brevibacteriaceae</taxon>
        <taxon>Sediminivirga</taxon>
    </lineage>
</organism>
<gene>
    <name evidence="3" type="ORF">GCM10011333_30860</name>
</gene>
<dbReference type="Gene3D" id="1.10.10.10">
    <property type="entry name" value="Winged helix-like DNA-binding domain superfamily/Winged helix DNA-binding domain"/>
    <property type="match status" value="1"/>
</dbReference>
<evidence type="ECO:0000313" key="3">
    <source>
        <dbReference type="EMBL" id="GGA25736.1"/>
    </source>
</evidence>
<proteinExistence type="predicted"/>
<dbReference type="EMBL" id="BMFY01000017">
    <property type="protein sequence ID" value="GGA25736.1"/>
    <property type="molecule type" value="Genomic_DNA"/>
</dbReference>
<protein>
    <recommendedName>
        <fullName evidence="2">HTH luxR-type domain-containing protein</fullName>
    </recommendedName>
</protein>
<comment type="caution">
    <text evidence="3">The sequence shown here is derived from an EMBL/GenBank/DDBJ whole genome shotgun (WGS) entry which is preliminary data.</text>
</comment>
<dbReference type="RefSeq" id="WP_188551801.1">
    <property type="nucleotide sequence ID" value="NZ_BMFY01000017.1"/>
</dbReference>
<reference evidence="3" key="1">
    <citation type="journal article" date="2014" name="Int. J. Syst. Evol. Microbiol.">
        <title>Complete genome sequence of Corynebacterium casei LMG S-19264T (=DSM 44701T), isolated from a smear-ripened cheese.</title>
        <authorList>
            <consortium name="US DOE Joint Genome Institute (JGI-PGF)"/>
            <person name="Walter F."/>
            <person name="Albersmeier A."/>
            <person name="Kalinowski J."/>
            <person name="Ruckert C."/>
        </authorList>
    </citation>
    <scope>NUCLEOTIDE SEQUENCE</scope>
    <source>
        <strain evidence="3">CGMCC 1.12785</strain>
    </source>
</reference>
<dbReference type="InterPro" id="IPR016032">
    <property type="entry name" value="Sig_transdc_resp-reg_C-effctor"/>
</dbReference>
<dbReference type="CDD" id="cd06170">
    <property type="entry name" value="LuxR_C_like"/>
    <property type="match status" value="1"/>
</dbReference>
<dbReference type="InterPro" id="IPR000792">
    <property type="entry name" value="Tscrpt_reg_LuxR_C"/>
</dbReference>
<evidence type="ECO:0000313" key="4">
    <source>
        <dbReference type="Proteomes" id="UP000616114"/>
    </source>
</evidence>